<name>A0A9E2KXK5_9FUSO</name>
<keyword evidence="6" id="KW-0067">ATP-binding</keyword>
<evidence type="ECO:0000256" key="8">
    <source>
        <dbReference type="ARBA" id="ARBA00051245"/>
    </source>
</evidence>
<comment type="caution">
    <text evidence="10">The sequence shown here is derived from an EMBL/GenBank/DDBJ whole genome shotgun (WGS) entry which is preliminary data.</text>
</comment>
<dbReference type="GO" id="GO:0005886">
    <property type="term" value="C:plasma membrane"/>
    <property type="evidence" value="ECO:0007669"/>
    <property type="project" value="TreeGrafter"/>
</dbReference>
<dbReference type="InterPro" id="IPR005702">
    <property type="entry name" value="Wzc-like_C"/>
</dbReference>
<evidence type="ECO:0000256" key="2">
    <source>
        <dbReference type="ARBA" id="ARBA00011903"/>
    </source>
</evidence>
<dbReference type="InterPro" id="IPR050445">
    <property type="entry name" value="Bact_polysacc_biosynth/exp"/>
</dbReference>
<sequence>MRRGIFFESENLKEGGEAIRLIRSNINFMDTTDHKIITFCSSVPKEGKTTIASNYALSEAITGKKVLLIDCDIKRPRINEVYETEHKKGIVELLEGKATFEEVIQREVRKNLDIIFCSKKREETTELILSKNLESHLKELQSEYDLIVVDTPPLTIGTDAAIISRFSTGVVFVISYDQVHRVELEFAKKLLTTAKANLYGAVINKVSTDGYFYEPYGYYSYNYKYYKNYYKDGEK</sequence>
<protein>
    <recommendedName>
        <fullName evidence="2">non-specific protein-tyrosine kinase</fullName>
        <ecNumber evidence="2">2.7.10.2</ecNumber>
    </recommendedName>
</protein>
<reference evidence="10" key="2">
    <citation type="submission" date="2021-04" db="EMBL/GenBank/DDBJ databases">
        <authorList>
            <person name="Gilroy R."/>
        </authorList>
    </citation>
    <scope>NUCLEOTIDE SEQUENCE</scope>
    <source>
        <strain evidence="10">A6-441</strain>
    </source>
</reference>
<dbReference type="AlphaFoldDB" id="A0A9E2KXK5"/>
<evidence type="ECO:0000256" key="6">
    <source>
        <dbReference type="ARBA" id="ARBA00022840"/>
    </source>
</evidence>
<dbReference type="Pfam" id="PF13614">
    <property type="entry name" value="AAA_31"/>
    <property type="match status" value="1"/>
</dbReference>
<dbReference type="CDD" id="cd05387">
    <property type="entry name" value="BY-kinase"/>
    <property type="match status" value="1"/>
</dbReference>
<evidence type="ECO:0000256" key="1">
    <source>
        <dbReference type="ARBA" id="ARBA00007316"/>
    </source>
</evidence>
<organism evidence="10 11">
    <name type="scientific">Candidatus Fusobacterium pullicola</name>
    <dbReference type="NCBI Taxonomy" id="2838601"/>
    <lineage>
        <taxon>Bacteria</taxon>
        <taxon>Fusobacteriati</taxon>
        <taxon>Fusobacteriota</taxon>
        <taxon>Fusobacteriia</taxon>
        <taxon>Fusobacteriales</taxon>
        <taxon>Fusobacteriaceae</taxon>
        <taxon>Fusobacterium</taxon>
    </lineage>
</organism>
<keyword evidence="3" id="KW-0808">Transferase</keyword>
<evidence type="ECO:0000313" key="11">
    <source>
        <dbReference type="Proteomes" id="UP000724657"/>
    </source>
</evidence>
<dbReference type="NCBIfam" id="TIGR01007">
    <property type="entry name" value="eps_fam"/>
    <property type="match status" value="1"/>
</dbReference>
<comment type="catalytic activity">
    <reaction evidence="8">
        <text>L-tyrosyl-[protein] + ATP = O-phospho-L-tyrosyl-[protein] + ADP + H(+)</text>
        <dbReference type="Rhea" id="RHEA:10596"/>
        <dbReference type="Rhea" id="RHEA-COMP:10136"/>
        <dbReference type="Rhea" id="RHEA-COMP:20101"/>
        <dbReference type="ChEBI" id="CHEBI:15378"/>
        <dbReference type="ChEBI" id="CHEBI:30616"/>
        <dbReference type="ChEBI" id="CHEBI:46858"/>
        <dbReference type="ChEBI" id="CHEBI:61978"/>
        <dbReference type="ChEBI" id="CHEBI:456216"/>
        <dbReference type="EC" id="2.7.10.2"/>
    </reaction>
</comment>
<keyword evidence="4" id="KW-0547">Nucleotide-binding</keyword>
<keyword evidence="7" id="KW-0829">Tyrosine-protein kinase</keyword>
<evidence type="ECO:0000256" key="5">
    <source>
        <dbReference type="ARBA" id="ARBA00022777"/>
    </source>
</evidence>
<dbReference type="EC" id="2.7.10.2" evidence="2"/>
<reference evidence="10" key="1">
    <citation type="journal article" date="2021" name="PeerJ">
        <title>Extensive microbial diversity within the chicken gut microbiome revealed by metagenomics and culture.</title>
        <authorList>
            <person name="Gilroy R."/>
            <person name="Ravi A."/>
            <person name="Getino M."/>
            <person name="Pursley I."/>
            <person name="Horton D.L."/>
            <person name="Alikhan N.F."/>
            <person name="Baker D."/>
            <person name="Gharbi K."/>
            <person name="Hall N."/>
            <person name="Watson M."/>
            <person name="Adriaenssens E.M."/>
            <person name="Foster-Nyarko E."/>
            <person name="Jarju S."/>
            <person name="Secka A."/>
            <person name="Antonio M."/>
            <person name="Oren A."/>
            <person name="Chaudhuri R.R."/>
            <person name="La Ragione R."/>
            <person name="Hildebrand F."/>
            <person name="Pallen M.J."/>
        </authorList>
    </citation>
    <scope>NUCLEOTIDE SEQUENCE</scope>
    <source>
        <strain evidence="10">A6-441</strain>
    </source>
</reference>
<dbReference type="InterPro" id="IPR027417">
    <property type="entry name" value="P-loop_NTPase"/>
</dbReference>
<feature type="domain" description="AAA" evidence="9">
    <location>
        <begin position="45"/>
        <end position="158"/>
    </location>
</feature>
<dbReference type="InterPro" id="IPR025669">
    <property type="entry name" value="AAA_dom"/>
</dbReference>
<proteinExistence type="inferred from homology"/>
<dbReference type="Gene3D" id="3.40.50.300">
    <property type="entry name" value="P-loop containing nucleotide triphosphate hydrolases"/>
    <property type="match status" value="1"/>
</dbReference>
<gene>
    <name evidence="10" type="ORF">IAA47_02690</name>
</gene>
<evidence type="ECO:0000256" key="3">
    <source>
        <dbReference type="ARBA" id="ARBA00022679"/>
    </source>
</evidence>
<dbReference type="SUPFAM" id="SSF52540">
    <property type="entry name" value="P-loop containing nucleoside triphosphate hydrolases"/>
    <property type="match status" value="1"/>
</dbReference>
<comment type="similarity">
    <text evidence="1">Belongs to the CpsD/CapB family.</text>
</comment>
<dbReference type="GO" id="GO:0005524">
    <property type="term" value="F:ATP binding"/>
    <property type="evidence" value="ECO:0007669"/>
    <property type="project" value="UniProtKB-KW"/>
</dbReference>
<dbReference type="GO" id="GO:0004715">
    <property type="term" value="F:non-membrane spanning protein tyrosine kinase activity"/>
    <property type="evidence" value="ECO:0007669"/>
    <property type="project" value="UniProtKB-EC"/>
</dbReference>
<evidence type="ECO:0000256" key="4">
    <source>
        <dbReference type="ARBA" id="ARBA00022741"/>
    </source>
</evidence>
<dbReference type="Proteomes" id="UP000724657">
    <property type="component" value="Unassembled WGS sequence"/>
</dbReference>
<dbReference type="PANTHER" id="PTHR32309:SF13">
    <property type="entry name" value="FERRIC ENTEROBACTIN TRANSPORT PROTEIN FEPE"/>
    <property type="match status" value="1"/>
</dbReference>
<keyword evidence="5 10" id="KW-0418">Kinase</keyword>
<evidence type="ECO:0000313" key="10">
    <source>
        <dbReference type="EMBL" id="MBU3841883.1"/>
    </source>
</evidence>
<evidence type="ECO:0000256" key="7">
    <source>
        <dbReference type="ARBA" id="ARBA00023137"/>
    </source>
</evidence>
<accession>A0A9E2KXK5</accession>
<dbReference type="PANTHER" id="PTHR32309">
    <property type="entry name" value="TYROSINE-PROTEIN KINASE"/>
    <property type="match status" value="1"/>
</dbReference>
<dbReference type="EMBL" id="JAHLFN010000020">
    <property type="protein sequence ID" value="MBU3841883.1"/>
    <property type="molecule type" value="Genomic_DNA"/>
</dbReference>
<evidence type="ECO:0000259" key="9">
    <source>
        <dbReference type="Pfam" id="PF13614"/>
    </source>
</evidence>